<evidence type="ECO:0000256" key="6">
    <source>
        <dbReference type="ARBA" id="ARBA00013950"/>
    </source>
</evidence>
<dbReference type="Pfam" id="PF00677">
    <property type="entry name" value="Lum_binding"/>
    <property type="match status" value="2"/>
</dbReference>
<feature type="repeat" description="Lumazine-binding" evidence="11">
    <location>
        <begin position="96"/>
        <end position="192"/>
    </location>
</feature>
<keyword evidence="7" id="KW-0686">Riboflavin biosynthesis</keyword>
<dbReference type="PANTHER" id="PTHR21098">
    <property type="entry name" value="RIBOFLAVIN SYNTHASE ALPHA CHAIN"/>
    <property type="match status" value="1"/>
</dbReference>
<evidence type="ECO:0000256" key="2">
    <source>
        <dbReference type="ARBA" id="ARBA00002803"/>
    </source>
</evidence>
<comment type="pathway">
    <text evidence="3">Cofactor biosynthesis; riboflavin biosynthesis; riboflavin from 2-hydroxy-3-oxobutyl phosphate and 5-amino-6-(D-ribitylamino)uracil: step 2/2.</text>
</comment>
<evidence type="ECO:0000256" key="7">
    <source>
        <dbReference type="ARBA" id="ARBA00022619"/>
    </source>
</evidence>
<protein>
    <recommendedName>
        <fullName evidence="6 10">Riboflavin synthase</fullName>
        <ecNumber evidence="5 10">2.5.1.9</ecNumber>
    </recommendedName>
</protein>
<feature type="repeat" description="Lumazine-binding" evidence="11">
    <location>
        <begin position="1"/>
        <end position="95"/>
    </location>
</feature>
<dbReference type="InterPro" id="IPR017938">
    <property type="entry name" value="Riboflavin_synthase-like_b-brl"/>
</dbReference>
<evidence type="ECO:0000256" key="11">
    <source>
        <dbReference type="PROSITE-ProRule" id="PRU00524"/>
    </source>
</evidence>
<keyword evidence="8" id="KW-0808">Transferase</keyword>
<proteinExistence type="predicted"/>
<organism evidence="13 14">
    <name type="scientific">Oceanithermus desulfurans NBRC 100063</name>
    <dbReference type="NCBI Taxonomy" id="1227550"/>
    <lineage>
        <taxon>Bacteria</taxon>
        <taxon>Thermotogati</taxon>
        <taxon>Deinococcota</taxon>
        <taxon>Deinococci</taxon>
        <taxon>Thermales</taxon>
        <taxon>Thermaceae</taxon>
        <taxon>Oceanithermus</taxon>
    </lineage>
</organism>
<comment type="function">
    <text evidence="2">Catalyzes the dismutation of two molecules of 6,7-dimethyl-8-ribityllumazine, resulting in the formation of riboflavin and 5-amino-6-(D-ribitylamino)uracil.</text>
</comment>
<dbReference type="GO" id="GO:0009231">
    <property type="term" value="P:riboflavin biosynthetic process"/>
    <property type="evidence" value="ECO:0007669"/>
    <property type="project" value="UniProtKB-KW"/>
</dbReference>
<feature type="domain" description="Lumazine-binding" evidence="12">
    <location>
        <begin position="96"/>
        <end position="192"/>
    </location>
</feature>
<dbReference type="Gene3D" id="2.40.30.20">
    <property type="match status" value="2"/>
</dbReference>
<dbReference type="Proteomes" id="UP000321827">
    <property type="component" value="Unassembled WGS sequence"/>
</dbReference>
<dbReference type="EC" id="2.5.1.9" evidence="5 10"/>
<dbReference type="FunFam" id="2.40.30.20:FF:000003">
    <property type="entry name" value="Riboflavin synthase, alpha subunit"/>
    <property type="match status" value="1"/>
</dbReference>
<evidence type="ECO:0000256" key="3">
    <source>
        <dbReference type="ARBA" id="ARBA00004887"/>
    </source>
</evidence>
<dbReference type="InterPro" id="IPR023366">
    <property type="entry name" value="ATP_synth_asu-like_sf"/>
</dbReference>
<dbReference type="InterPro" id="IPR001783">
    <property type="entry name" value="Lumazine-bd"/>
</dbReference>
<dbReference type="NCBIfam" id="TIGR00187">
    <property type="entry name" value="ribE"/>
    <property type="match status" value="1"/>
</dbReference>
<dbReference type="PIRSF" id="PIRSF000498">
    <property type="entry name" value="Riboflavin_syn_A"/>
    <property type="match status" value="1"/>
</dbReference>
<gene>
    <name evidence="13" type="ORF">ODE01S_01860</name>
</gene>
<dbReference type="CDD" id="cd00402">
    <property type="entry name" value="Riboflavin_synthase_like"/>
    <property type="match status" value="1"/>
</dbReference>
<keyword evidence="9" id="KW-0677">Repeat</keyword>
<comment type="caution">
    <text evidence="13">The sequence shown here is derived from an EMBL/GenBank/DDBJ whole genome shotgun (WGS) entry which is preliminary data.</text>
</comment>
<dbReference type="EMBL" id="BJXN01000001">
    <property type="protein sequence ID" value="GEM88752.1"/>
    <property type="molecule type" value="Genomic_DNA"/>
</dbReference>
<reference evidence="13 14" key="1">
    <citation type="submission" date="2019-07" db="EMBL/GenBank/DDBJ databases">
        <title>Whole genome shotgun sequence of Oceanithermus desulfurans NBRC 100063.</title>
        <authorList>
            <person name="Hosoyama A."/>
            <person name="Uohara A."/>
            <person name="Ohji S."/>
            <person name="Ichikawa N."/>
        </authorList>
    </citation>
    <scope>NUCLEOTIDE SEQUENCE [LARGE SCALE GENOMIC DNA]</scope>
    <source>
        <strain evidence="13 14">NBRC 100063</strain>
    </source>
</reference>
<accession>A0A511RIG7</accession>
<comment type="subunit">
    <text evidence="4">Homotrimer.</text>
</comment>
<sequence>MFTGIVEEVGRVARVEPKGGNLRVWIEAGRVLEGTKVGDSIATSGACLTVVELSESGFAVELAQETVKRTAPRWRPGARVNLERATRVGDRLDGHLVTGHVDGVGRVTRFDRRPGAHDLYVEAPPDLARYVAPKGSITIDGVSLTVVGVRDRVFSVTLIPHTLQVTTLGELSAGDAVNLEIDLIARYVERLLEART</sequence>
<dbReference type="InterPro" id="IPR026017">
    <property type="entry name" value="Lumazine-bd_dom"/>
</dbReference>
<name>A0A511RIG7_9DEIN</name>
<evidence type="ECO:0000259" key="12">
    <source>
        <dbReference type="PROSITE" id="PS51177"/>
    </source>
</evidence>
<comment type="catalytic activity">
    <reaction evidence="1">
        <text>2 6,7-dimethyl-8-(1-D-ribityl)lumazine + H(+) = 5-amino-6-(D-ribitylamino)uracil + riboflavin</text>
        <dbReference type="Rhea" id="RHEA:20772"/>
        <dbReference type="ChEBI" id="CHEBI:15378"/>
        <dbReference type="ChEBI" id="CHEBI:15934"/>
        <dbReference type="ChEBI" id="CHEBI:57986"/>
        <dbReference type="ChEBI" id="CHEBI:58201"/>
        <dbReference type="EC" id="2.5.1.9"/>
    </reaction>
</comment>
<evidence type="ECO:0000256" key="9">
    <source>
        <dbReference type="ARBA" id="ARBA00022737"/>
    </source>
</evidence>
<dbReference type="PROSITE" id="PS51177">
    <property type="entry name" value="LUMAZINE_BIND"/>
    <property type="match status" value="2"/>
</dbReference>
<dbReference type="AlphaFoldDB" id="A0A511RIG7"/>
<evidence type="ECO:0000256" key="1">
    <source>
        <dbReference type="ARBA" id="ARBA00000968"/>
    </source>
</evidence>
<dbReference type="NCBIfam" id="NF006767">
    <property type="entry name" value="PRK09289.1"/>
    <property type="match status" value="1"/>
</dbReference>
<evidence type="ECO:0000256" key="4">
    <source>
        <dbReference type="ARBA" id="ARBA00011233"/>
    </source>
</evidence>
<dbReference type="RefSeq" id="WP_147144878.1">
    <property type="nucleotide sequence ID" value="NZ_BJXN01000001.1"/>
</dbReference>
<evidence type="ECO:0000256" key="10">
    <source>
        <dbReference type="NCBIfam" id="TIGR00187"/>
    </source>
</evidence>
<dbReference type="GO" id="GO:0004746">
    <property type="term" value="F:riboflavin synthase activity"/>
    <property type="evidence" value="ECO:0007669"/>
    <property type="project" value="UniProtKB-UniRule"/>
</dbReference>
<evidence type="ECO:0000256" key="5">
    <source>
        <dbReference type="ARBA" id="ARBA00012827"/>
    </source>
</evidence>
<dbReference type="PANTHER" id="PTHR21098:SF12">
    <property type="entry name" value="RIBOFLAVIN SYNTHASE"/>
    <property type="match status" value="1"/>
</dbReference>
<evidence type="ECO:0000256" key="8">
    <source>
        <dbReference type="ARBA" id="ARBA00022679"/>
    </source>
</evidence>
<dbReference type="OrthoDB" id="9788537at2"/>
<dbReference type="SUPFAM" id="SSF63380">
    <property type="entry name" value="Riboflavin synthase domain-like"/>
    <property type="match status" value="2"/>
</dbReference>
<feature type="domain" description="Lumazine-binding" evidence="12">
    <location>
        <begin position="1"/>
        <end position="95"/>
    </location>
</feature>
<dbReference type="FunFam" id="2.40.30.20:FF:000004">
    <property type="entry name" value="Riboflavin synthase, alpha subunit"/>
    <property type="match status" value="1"/>
</dbReference>
<evidence type="ECO:0000313" key="13">
    <source>
        <dbReference type="EMBL" id="GEM88752.1"/>
    </source>
</evidence>
<evidence type="ECO:0000313" key="14">
    <source>
        <dbReference type="Proteomes" id="UP000321827"/>
    </source>
</evidence>